<feature type="region of interest" description="Disordered" evidence="5">
    <location>
        <begin position="118"/>
        <end position="142"/>
    </location>
</feature>
<keyword evidence="3" id="KW-0862">Zinc</keyword>
<evidence type="ECO:0000256" key="4">
    <source>
        <dbReference type="PROSITE-ProRule" id="PRU01131"/>
    </source>
</evidence>
<comment type="similarity">
    <text evidence="1">Belongs to the FLZ family.</text>
</comment>
<name>A0ABD1VT74_9LAMI</name>
<organism evidence="7 8">
    <name type="scientific">Abeliophyllum distichum</name>
    <dbReference type="NCBI Taxonomy" id="126358"/>
    <lineage>
        <taxon>Eukaryota</taxon>
        <taxon>Viridiplantae</taxon>
        <taxon>Streptophyta</taxon>
        <taxon>Embryophyta</taxon>
        <taxon>Tracheophyta</taxon>
        <taxon>Spermatophyta</taxon>
        <taxon>Magnoliopsida</taxon>
        <taxon>eudicotyledons</taxon>
        <taxon>Gunneridae</taxon>
        <taxon>Pentapetalae</taxon>
        <taxon>asterids</taxon>
        <taxon>lamiids</taxon>
        <taxon>Lamiales</taxon>
        <taxon>Oleaceae</taxon>
        <taxon>Forsythieae</taxon>
        <taxon>Abeliophyllum</taxon>
    </lineage>
</organism>
<comment type="caution">
    <text evidence="7">The sequence shown here is derived from an EMBL/GenBank/DDBJ whole genome shotgun (WGS) entry which is preliminary data.</text>
</comment>
<evidence type="ECO:0000256" key="1">
    <source>
        <dbReference type="ARBA" id="ARBA00009374"/>
    </source>
</evidence>
<gene>
    <name evidence="7" type="ORF">Adt_01562</name>
</gene>
<dbReference type="PANTHER" id="PTHR46443">
    <property type="entry name" value="FCS-LIKE ZINC FINGER 8"/>
    <property type="match status" value="1"/>
</dbReference>
<dbReference type="PROSITE" id="PS51795">
    <property type="entry name" value="ZF_FLZ"/>
    <property type="match status" value="1"/>
</dbReference>
<dbReference type="EMBL" id="JBFOLK010000001">
    <property type="protein sequence ID" value="KAL2540584.1"/>
    <property type="molecule type" value="Genomic_DNA"/>
</dbReference>
<proteinExistence type="inferred from homology"/>
<protein>
    <recommendedName>
        <fullName evidence="6">FLZ-type domain-containing protein</fullName>
    </recommendedName>
</protein>
<dbReference type="InterPro" id="IPR044593">
    <property type="entry name" value="FLZ8/MARD1"/>
</dbReference>
<dbReference type="AlphaFoldDB" id="A0ABD1VT74"/>
<dbReference type="PANTHER" id="PTHR46443:SF3">
    <property type="entry name" value="PROTEIN MARD1"/>
    <property type="match status" value="1"/>
</dbReference>
<evidence type="ECO:0000313" key="8">
    <source>
        <dbReference type="Proteomes" id="UP001604336"/>
    </source>
</evidence>
<reference evidence="8" key="1">
    <citation type="submission" date="2024-07" db="EMBL/GenBank/DDBJ databases">
        <title>Two chromosome-level genome assemblies of Korean endemic species Abeliophyllum distichum and Forsythia ovata (Oleaceae).</title>
        <authorList>
            <person name="Jang H."/>
        </authorList>
    </citation>
    <scope>NUCLEOTIDE SEQUENCE [LARGE SCALE GENOMIC DNA]</scope>
</reference>
<evidence type="ECO:0000256" key="3">
    <source>
        <dbReference type="ARBA" id="ARBA00022771"/>
    </source>
</evidence>
<feature type="domain" description="FLZ-type" evidence="6">
    <location>
        <begin position="277"/>
        <end position="321"/>
    </location>
</feature>
<evidence type="ECO:0000313" key="7">
    <source>
        <dbReference type="EMBL" id="KAL2540584.1"/>
    </source>
</evidence>
<dbReference type="Proteomes" id="UP001604336">
    <property type="component" value="Unassembled WGS sequence"/>
</dbReference>
<dbReference type="Pfam" id="PF04570">
    <property type="entry name" value="zf-FLZ"/>
    <property type="match status" value="1"/>
</dbReference>
<accession>A0ABD1VT74</accession>
<sequence length="328" mass="36242">MLKNRYRAVSSKQGLMGSPRFFNGFSTKNMFDAESLISPKSILDSQNSSNFHYPFGYDKNLSKPTNFFTEISNKLESEGIGLALIDSFNDQENDGNVSRSIGRMILFGAELNVKIPSYHDIHPSPSPSESPNSPADIGIKARNSSIPSPFSLPSPAELPKYAAGFGIKTQNSPVLGPSPPHSPADFGIKTRNSPISSPNSGFEANNSPQKAFTRQLSLKEMELSEDYTCVITHGPNPKTTRIFDNCIVESCRDAVKLSDTKTECGFSRNVSSSLSMDFLSFCYTCKDSLEQGKDIYMYRGEKAFCSHECRCQEMISEGMKNPELDYAF</sequence>
<evidence type="ECO:0000256" key="5">
    <source>
        <dbReference type="SAM" id="MobiDB-lite"/>
    </source>
</evidence>
<evidence type="ECO:0000259" key="6">
    <source>
        <dbReference type="PROSITE" id="PS51795"/>
    </source>
</evidence>
<keyword evidence="8" id="KW-1185">Reference proteome</keyword>
<keyword evidence="2" id="KW-0479">Metal-binding</keyword>
<feature type="zinc finger region" description="FLZ-type" evidence="4">
    <location>
        <begin position="277"/>
        <end position="321"/>
    </location>
</feature>
<dbReference type="InterPro" id="IPR007650">
    <property type="entry name" value="Zf-FLZ_dom"/>
</dbReference>
<keyword evidence="3" id="KW-0863">Zinc-finger</keyword>
<evidence type="ECO:0000256" key="2">
    <source>
        <dbReference type="ARBA" id="ARBA00022723"/>
    </source>
</evidence>
<dbReference type="GO" id="GO:0008270">
    <property type="term" value="F:zinc ion binding"/>
    <property type="evidence" value="ECO:0007669"/>
    <property type="project" value="UniProtKB-KW"/>
</dbReference>